<evidence type="ECO:0000256" key="3">
    <source>
        <dbReference type="ARBA" id="ARBA00023125"/>
    </source>
</evidence>
<dbReference type="PROSITE" id="PS50931">
    <property type="entry name" value="HTH_LYSR"/>
    <property type="match status" value="1"/>
</dbReference>
<dbReference type="EMBL" id="RRZK01000009">
    <property type="protein sequence ID" value="TDB64797.1"/>
    <property type="molecule type" value="Genomic_DNA"/>
</dbReference>
<dbReference type="PRINTS" id="PR00039">
    <property type="entry name" value="HTHLYSR"/>
</dbReference>
<dbReference type="Pfam" id="PF03466">
    <property type="entry name" value="LysR_substrate"/>
    <property type="match status" value="1"/>
</dbReference>
<feature type="domain" description="HTH lysR-type" evidence="5">
    <location>
        <begin position="6"/>
        <end position="63"/>
    </location>
</feature>
<dbReference type="CDD" id="cd08422">
    <property type="entry name" value="PBP2_CrgA_like"/>
    <property type="match status" value="1"/>
</dbReference>
<dbReference type="AlphaFoldDB" id="A0A4R4KAD2"/>
<gene>
    <name evidence="6" type="ORF">EIY72_10275</name>
</gene>
<comment type="caution">
    <text evidence="6">The sequence shown here is derived from an EMBL/GenBank/DDBJ whole genome shotgun (WGS) entry which is preliminary data.</text>
</comment>
<name>A0A4R4KAD2_PSEVA</name>
<evidence type="ECO:0000259" key="5">
    <source>
        <dbReference type="PROSITE" id="PS50931"/>
    </source>
</evidence>
<proteinExistence type="inferred from homology"/>
<comment type="similarity">
    <text evidence="1">Belongs to the LysR transcriptional regulatory family.</text>
</comment>
<keyword evidence="4" id="KW-0804">Transcription</keyword>
<dbReference type="InterPro" id="IPR000847">
    <property type="entry name" value="LysR_HTH_N"/>
</dbReference>
<reference evidence="7" key="1">
    <citation type="journal article" date="2019" name="bioRxiv">
        <title>Bacterially produced spermidine induces plant systemic susceptibility to pathogens.</title>
        <authorList>
            <person name="Melnyk R.A."/>
            <person name="Beskrovnaya P.A."/>
            <person name="Liu Z."/>
            <person name="Song Y."/>
            <person name="Haney C.H."/>
        </authorList>
    </citation>
    <scope>NUCLEOTIDE SEQUENCE [LARGE SCALE GENOMIC DNA]</scope>
    <source>
        <strain evidence="7">Dha-51</strain>
    </source>
</reference>
<dbReference type="Gene3D" id="1.10.10.10">
    <property type="entry name" value="Winged helix-like DNA-binding domain superfamily/Winged helix DNA-binding domain"/>
    <property type="match status" value="1"/>
</dbReference>
<dbReference type="Pfam" id="PF00126">
    <property type="entry name" value="HTH_1"/>
    <property type="match status" value="1"/>
</dbReference>
<dbReference type="GO" id="GO:0003677">
    <property type="term" value="F:DNA binding"/>
    <property type="evidence" value="ECO:0007669"/>
    <property type="project" value="UniProtKB-KW"/>
</dbReference>
<evidence type="ECO:0000256" key="2">
    <source>
        <dbReference type="ARBA" id="ARBA00023015"/>
    </source>
</evidence>
<dbReference type="SUPFAM" id="SSF53850">
    <property type="entry name" value="Periplasmic binding protein-like II"/>
    <property type="match status" value="1"/>
</dbReference>
<dbReference type="InterPro" id="IPR058163">
    <property type="entry name" value="LysR-type_TF_proteobact-type"/>
</dbReference>
<dbReference type="PANTHER" id="PTHR30537">
    <property type="entry name" value="HTH-TYPE TRANSCRIPTIONAL REGULATOR"/>
    <property type="match status" value="1"/>
</dbReference>
<evidence type="ECO:0000313" key="7">
    <source>
        <dbReference type="Proteomes" id="UP000295254"/>
    </source>
</evidence>
<evidence type="ECO:0000256" key="4">
    <source>
        <dbReference type="ARBA" id="ARBA00023163"/>
    </source>
</evidence>
<protein>
    <submittedName>
        <fullName evidence="6">LysR family transcriptional regulator</fullName>
    </submittedName>
</protein>
<dbReference type="Gene3D" id="3.40.190.290">
    <property type="match status" value="1"/>
</dbReference>
<dbReference type="Proteomes" id="UP000295254">
    <property type="component" value="Unassembled WGS sequence"/>
</dbReference>
<keyword evidence="3" id="KW-0238">DNA-binding</keyword>
<dbReference type="SUPFAM" id="SSF46785">
    <property type="entry name" value="Winged helix' DNA-binding domain"/>
    <property type="match status" value="1"/>
</dbReference>
<keyword evidence="2" id="KW-0805">Transcription regulation</keyword>
<dbReference type="InterPro" id="IPR005119">
    <property type="entry name" value="LysR_subst-bd"/>
</dbReference>
<evidence type="ECO:0000313" key="6">
    <source>
        <dbReference type="EMBL" id="TDB64797.1"/>
    </source>
</evidence>
<dbReference type="InterPro" id="IPR036388">
    <property type="entry name" value="WH-like_DNA-bd_sf"/>
</dbReference>
<sequence length="307" mass="34271">MRGSLDRFSALEIFVRVVEIGSFSRTANELSISQSTVSKQITDLEKQLQAKLFSRTTRRLFLTEAGERFYEQAKLILEQYAMALGDALNTRQTPSGTLRIATPILLGRKQLTPLLPRFFEQYPDIVLEHNLSDSATDLIRDGVDLSIRVGEMKDSSHQARKLGALQPVTVASPMFLEKYPAIVHPRDLGSVPCLIYLRHPTPFEWAFIGADGEKVSVDVDGPYRVNVFETLCEAAIAGLGVLRAPLSACGADLEAGRLVRLLTDYDAAFVPIYAVMPSSSWIPQKTRVMVDFLVEEFQRNPWLRGPD</sequence>
<dbReference type="FunFam" id="1.10.10.10:FF:000001">
    <property type="entry name" value="LysR family transcriptional regulator"/>
    <property type="match status" value="1"/>
</dbReference>
<dbReference type="OrthoDB" id="9786526at2"/>
<keyword evidence="7" id="KW-1185">Reference proteome</keyword>
<organism evidence="6 7">
    <name type="scientific">Pseudomonas vancouverensis</name>
    <dbReference type="NCBI Taxonomy" id="95300"/>
    <lineage>
        <taxon>Bacteria</taxon>
        <taxon>Pseudomonadati</taxon>
        <taxon>Pseudomonadota</taxon>
        <taxon>Gammaproteobacteria</taxon>
        <taxon>Pseudomonadales</taxon>
        <taxon>Pseudomonadaceae</taxon>
        <taxon>Pseudomonas</taxon>
    </lineage>
</organism>
<evidence type="ECO:0000256" key="1">
    <source>
        <dbReference type="ARBA" id="ARBA00009437"/>
    </source>
</evidence>
<dbReference type="PANTHER" id="PTHR30537:SF5">
    <property type="entry name" value="HTH-TYPE TRANSCRIPTIONAL ACTIVATOR TTDR-RELATED"/>
    <property type="match status" value="1"/>
</dbReference>
<accession>A0A4R4KAD2</accession>
<dbReference type="InterPro" id="IPR036390">
    <property type="entry name" value="WH_DNA-bd_sf"/>
</dbReference>
<dbReference type="GO" id="GO:0003700">
    <property type="term" value="F:DNA-binding transcription factor activity"/>
    <property type="evidence" value="ECO:0007669"/>
    <property type="project" value="InterPro"/>
</dbReference>